<dbReference type="PANTHER" id="PTHR32060:SF22">
    <property type="entry name" value="CARBOXYL-TERMINAL-PROCESSING PEPTIDASE 3, CHLOROPLASTIC"/>
    <property type="match status" value="1"/>
</dbReference>
<dbReference type="Gene3D" id="3.90.226.10">
    <property type="entry name" value="2-enoyl-CoA Hydratase, Chain A, domain 1"/>
    <property type="match status" value="1"/>
</dbReference>
<feature type="domain" description="Tail specific protease" evidence="1">
    <location>
        <begin position="188"/>
        <end position="383"/>
    </location>
</feature>
<dbReference type="InterPro" id="IPR029045">
    <property type="entry name" value="ClpP/crotonase-like_dom_sf"/>
</dbReference>
<dbReference type="Pfam" id="PF03572">
    <property type="entry name" value="Peptidase_S41"/>
    <property type="match status" value="1"/>
</dbReference>
<proteinExistence type="predicted"/>
<dbReference type="Proteomes" id="UP001371305">
    <property type="component" value="Unassembled WGS sequence"/>
</dbReference>
<dbReference type="EMBL" id="JBBUKT010000003">
    <property type="protein sequence ID" value="MEK7950628.1"/>
    <property type="molecule type" value="Genomic_DNA"/>
</dbReference>
<evidence type="ECO:0000313" key="3">
    <source>
        <dbReference type="Proteomes" id="UP001371305"/>
    </source>
</evidence>
<protein>
    <submittedName>
        <fullName evidence="2">S41 family peptidase</fullName>
    </submittedName>
</protein>
<dbReference type="Gene3D" id="3.30.750.44">
    <property type="match status" value="1"/>
</dbReference>
<gene>
    <name evidence="2" type="ORF">WKV53_08980</name>
</gene>
<accession>A0ABU9ASX9</accession>
<keyword evidence="3" id="KW-1185">Reference proteome</keyword>
<dbReference type="SMART" id="SM00245">
    <property type="entry name" value="TSPc"/>
    <property type="match status" value="1"/>
</dbReference>
<dbReference type="PANTHER" id="PTHR32060">
    <property type="entry name" value="TAIL-SPECIFIC PROTEASE"/>
    <property type="match status" value="1"/>
</dbReference>
<name>A0ABU9ASX9_9BACT</name>
<evidence type="ECO:0000313" key="2">
    <source>
        <dbReference type="EMBL" id="MEK7950628.1"/>
    </source>
</evidence>
<organism evidence="2 3">
    <name type="scientific">Luteolibacter soli</name>
    <dbReference type="NCBI Taxonomy" id="3135280"/>
    <lineage>
        <taxon>Bacteria</taxon>
        <taxon>Pseudomonadati</taxon>
        <taxon>Verrucomicrobiota</taxon>
        <taxon>Verrucomicrobiia</taxon>
        <taxon>Verrucomicrobiales</taxon>
        <taxon>Verrucomicrobiaceae</taxon>
        <taxon>Luteolibacter</taxon>
    </lineage>
</organism>
<reference evidence="2 3" key="1">
    <citation type="submission" date="2024-04" db="EMBL/GenBank/DDBJ databases">
        <title>Luteolibacter sp. isolated from soil.</title>
        <authorList>
            <person name="An J."/>
        </authorList>
    </citation>
    <scope>NUCLEOTIDE SEQUENCE [LARGE SCALE GENOMIC DNA]</scope>
    <source>
        <strain evidence="2 3">Y139</strain>
    </source>
</reference>
<dbReference type="RefSeq" id="WP_341404236.1">
    <property type="nucleotide sequence ID" value="NZ_JBBUKT010000003.1"/>
</dbReference>
<sequence length="425" mass="45881">MLATSGLSAAADEKSDVYAKDVEFMLQELPKKAGHFFETKGVDWKSVSEEFTKAVKDVHSDEEHVKLCNRLVARLKDGHAGLVDLKVKYPDESQGRRFTGPRVHLVMVGDKAYVRTAFGPAADQGAKAGMEVLEIDGKPALKFLEAAKAKLSDESGFSTAQMAMYSACHAGLADWEGTPITFKLAEGAKKSEVKLVRQGGPNFVPIGPVFPPKDLKTVGRQSYGKTTGGMGYIHLRDVPGELPEQLDQMLQDLGDVPGLILDCRANGGGGCDHDAVFGRFLPKGYAWRQYKSAGPSPYAGPMVVIVDAGVRSAGETIAGQFKEDGRAWMIGDTPTAGMSASKDRLEVPSGMFKVYYAVASNKGRFNGGKGIEGIGVPPNEVTPYDPKDLLKGVDTQIRRAEEILKAGLTKDKVAYQPKKKNLHFD</sequence>
<dbReference type="SUPFAM" id="SSF52096">
    <property type="entry name" value="ClpP/crotonase"/>
    <property type="match status" value="1"/>
</dbReference>
<comment type="caution">
    <text evidence="2">The sequence shown here is derived from an EMBL/GenBank/DDBJ whole genome shotgun (WGS) entry which is preliminary data.</text>
</comment>
<dbReference type="InterPro" id="IPR005151">
    <property type="entry name" value="Tail-specific_protease"/>
</dbReference>
<evidence type="ECO:0000259" key="1">
    <source>
        <dbReference type="SMART" id="SM00245"/>
    </source>
</evidence>